<feature type="compositionally biased region" description="Basic and acidic residues" evidence="1">
    <location>
        <begin position="336"/>
        <end position="349"/>
    </location>
</feature>
<keyword evidence="2" id="KW-0472">Membrane</keyword>
<dbReference type="Proteomes" id="UP001498398">
    <property type="component" value="Unassembled WGS sequence"/>
</dbReference>
<accession>A0ABR1JTB6</accession>
<gene>
    <name evidence="3" type="ORF">VKT23_005399</name>
</gene>
<feature type="transmembrane region" description="Helical" evidence="2">
    <location>
        <begin position="114"/>
        <end position="133"/>
    </location>
</feature>
<keyword evidence="2" id="KW-1133">Transmembrane helix</keyword>
<keyword evidence="2" id="KW-0812">Transmembrane</keyword>
<feature type="compositionally biased region" description="Polar residues" evidence="1">
    <location>
        <begin position="320"/>
        <end position="335"/>
    </location>
</feature>
<reference evidence="3 4" key="1">
    <citation type="submission" date="2024-01" db="EMBL/GenBank/DDBJ databases">
        <title>A draft genome for the cacao thread blight pathogen Marasmiellus scandens.</title>
        <authorList>
            <person name="Baruah I.K."/>
            <person name="Leung J."/>
            <person name="Bukari Y."/>
            <person name="Amoako-Attah I."/>
            <person name="Meinhardt L.W."/>
            <person name="Bailey B.A."/>
            <person name="Cohen S.P."/>
        </authorList>
    </citation>
    <scope>NUCLEOTIDE SEQUENCE [LARGE SCALE GENOMIC DNA]</scope>
    <source>
        <strain evidence="3 4">GH-19</strain>
    </source>
</reference>
<feature type="transmembrane region" description="Helical" evidence="2">
    <location>
        <begin position="219"/>
        <end position="244"/>
    </location>
</feature>
<evidence type="ECO:0000256" key="2">
    <source>
        <dbReference type="SAM" id="Phobius"/>
    </source>
</evidence>
<protein>
    <submittedName>
        <fullName evidence="3">Uncharacterized protein</fullName>
    </submittedName>
</protein>
<name>A0ABR1JTB6_9AGAR</name>
<evidence type="ECO:0000256" key="1">
    <source>
        <dbReference type="SAM" id="MobiDB-lite"/>
    </source>
</evidence>
<feature type="region of interest" description="Disordered" evidence="1">
    <location>
        <begin position="281"/>
        <end position="349"/>
    </location>
</feature>
<feature type="transmembrane region" description="Helical" evidence="2">
    <location>
        <begin position="175"/>
        <end position="198"/>
    </location>
</feature>
<comment type="caution">
    <text evidence="3">The sequence shown here is derived from an EMBL/GenBank/DDBJ whole genome shotgun (WGS) entry which is preliminary data.</text>
</comment>
<sequence length="349" mass="38206">MSDPVTQAKLMLGGNDVVLLGYGKSSGLLKFQTRAERVLGVYLTITIICIHYLLTNRIRNWITISYTIATLIVTTIFLVSSTKFTAVVLIDSAIDPLGNVKLIQRLDLLEQVVYSTKIWLADGLLIYRLWVVWFGRGIVTVPPSLLWIGSFATGMAGLLLFYHSEKAQLIRHLGVSFHACSVALNVIATSLIAGKLLYHRHIMRAIGNPDGGEHGRRYLSLLAVFAESGALYTITAIVYIPLYAINSDFVFVWAAVLEAAAGIGPMLIVLRMALGTAVSNSKHARHSESESTALTTMEFGESSRLGNKRRTIELDGLASNPENSFGVTSTSSNVTRDAHERSKRADIHS</sequence>
<evidence type="ECO:0000313" key="3">
    <source>
        <dbReference type="EMBL" id="KAK7465421.1"/>
    </source>
</evidence>
<dbReference type="EMBL" id="JBANRG010000006">
    <property type="protein sequence ID" value="KAK7465421.1"/>
    <property type="molecule type" value="Genomic_DNA"/>
</dbReference>
<feature type="transmembrane region" description="Helical" evidence="2">
    <location>
        <begin position="38"/>
        <end position="54"/>
    </location>
</feature>
<evidence type="ECO:0000313" key="4">
    <source>
        <dbReference type="Proteomes" id="UP001498398"/>
    </source>
</evidence>
<organism evidence="3 4">
    <name type="scientific">Marasmiellus scandens</name>
    <dbReference type="NCBI Taxonomy" id="2682957"/>
    <lineage>
        <taxon>Eukaryota</taxon>
        <taxon>Fungi</taxon>
        <taxon>Dikarya</taxon>
        <taxon>Basidiomycota</taxon>
        <taxon>Agaricomycotina</taxon>
        <taxon>Agaricomycetes</taxon>
        <taxon>Agaricomycetidae</taxon>
        <taxon>Agaricales</taxon>
        <taxon>Marasmiineae</taxon>
        <taxon>Omphalotaceae</taxon>
        <taxon>Marasmiellus</taxon>
    </lineage>
</organism>
<feature type="transmembrane region" description="Helical" evidence="2">
    <location>
        <begin position="250"/>
        <end position="274"/>
    </location>
</feature>
<feature type="transmembrane region" description="Helical" evidence="2">
    <location>
        <begin position="145"/>
        <end position="163"/>
    </location>
</feature>
<feature type="transmembrane region" description="Helical" evidence="2">
    <location>
        <begin position="66"/>
        <end position="94"/>
    </location>
</feature>
<proteinExistence type="predicted"/>
<keyword evidence="4" id="KW-1185">Reference proteome</keyword>